<proteinExistence type="predicted"/>
<dbReference type="Proteomes" id="UP001583177">
    <property type="component" value="Unassembled WGS sequence"/>
</dbReference>
<evidence type="ECO:0000313" key="2">
    <source>
        <dbReference type="Proteomes" id="UP001583177"/>
    </source>
</evidence>
<evidence type="ECO:0000313" key="1">
    <source>
        <dbReference type="EMBL" id="KAL1876968.1"/>
    </source>
</evidence>
<keyword evidence="2" id="KW-1185">Reference proteome</keyword>
<sequence length="273" mass="31168">MKSTATEIEAALANYRKVSAERNKRELGVYIDAFKKAEFTDEQIREETSDEEWEEEKMDALGELVCADLKKELGISAPAELLDRFDELAARCGLDGTTAGDLDPGERAADAAAYFDALDTALKEKAPEEVRQIISAPEEFRVLARHVLGINGAMLPDDMTKYTMSFWQDDGMWEHSKIPARVSKPEDLEYPYNVAEKVALIWDPGQVLEGEFRCIYIQESDGTWNWNFVWRSQGDERLFDNIPELFEWYLWTLETDPPDLEGLTAEAVFNRAY</sequence>
<name>A0ABR3XLV6_9PEZI</name>
<accession>A0ABR3XLV6</accession>
<dbReference type="EMBL" id="JAWRVE010000015">
    <property type="protein sequence ID" value="KAL1876968.1"/>
    <property type="molecule type" value="Genomic_DNA"/>
</dbReference>
<comment type="caution">
    <text evidence="1">The sequence shown here is derived from an EMBL/GenBank/DDBJ whole genome shotgun (WGS) entry which is preliminary data.</text>
</comment>
<gene>
    <name evidence="1" type="ORF">Daus18300_002575</name>
</gene>
<evidence type="ECO:0008006" key="3">
    <source>
        <dbReference type="Google" id="ProtNLM"/>
    </source>
</evidence>
<organism evidence="1 2">
    <name type="scientific">Diaporthe australafricana</name>
    <dbReference type="NCBI Taxonomy" id="127596"/>
    <lineage>
        <taxon>Eukaryota</taxon>
        <taxon>Fungi</taxon>
        <taxon>Dikarya</taxon>
        <taxon>Ascomycota</taxon>
        <taxon>Pezizomycotina</taxon>
        <taxon>Sordariomycetes</taxon>
        <taxon>Sordariomycetidae</taxon>
        <taxon>Diaporthales</taxon>
        <taxon>Diaporthaceae</taxon>
        <taxon>Diaporthe</taxon>
    </lineage>
</organism>
<protein>
    <recommendedName>
        <fullName evidence="3">Knr4/Smi1-like domain-containing protein</fullName>
    </recommendedName>
</protein>
<reference evidence="1 2" key="1">
    <citation type="journal article" date="2024" name="IMA Fungus">
        <title>IMA Genome - F19 : A genome assembly and annotation guide to empower mycologists, including annotated draft genome sequences of Ceratocystis pirilliformis, Diaporthe australafricana, Fusarium ophioides, Paecilomyces lecythidis, and Sporothrix stenoceras.</title>
        <authorList>
            <person name="Aylward J."/>
            <person name="Wilson A.M."/>
            <person name="Visagie C.M."/>
            <person name="Spraker J."/>
            <person name="Barnes I."/>
            <person name="Buitendag C."/>
            <person name="Ceriani C."/>
            <person name="Del Mar Angel L."/>
            <person name="du Plessis D."/>
            <person name="Fuchs T."/>
            <person name="Gasser K."/>
            <person name="Kramer D."/>
            <person name="Li W."/>
            <person name="Munsamy K."/>
            <person name="Piso A."/>
            <person name="Price J.L."/>
            <person name="Sonnekus B."/>
            <person name="Thomas C."/>
            <person name="van der Nest A."/>
            <person name="van Dijk A."/>
            <person name="van Heerden A."/>
            <person name="van Vuuren N."/>
            <person name="Yilmaz N."/>
            <person name="Duong T.A."/>
            <person name="van der Merwe N.A."/>
            <person name="Wingfield M.J."/>
            <person name="Wingfield B.D."/>
        </authorList>
    </citation>
    <scope>NUCLEOTIDE SEQUENCE [LARGE SCALE GENOMIC DNA]</scope>
    <source>
        <strain evidence="1 2">CMW 18300</strain>
    </source>
</reference>